<dbReference type="EMBL" id="SMTF01000016">
    <property type="protein sequence ID" value="TDK21487.1"/>
    <property type="molecule type" value="Genomic_DNA"/>
</dbReference>
<dbReference type="Pfam" id="PF20129">
    <property type="entry name" value="DUF6519"/>
    <property type="match status" value="1"/>
</dbReference>
<protein>
    <submittedName>
        <fullName evidence="1">Uncharacterized protein</fullName>
    </submittedName>
</protein>
<dbReference type="InterPro" id="IPR045392">
    <property type="entry name" value="DUF6519"/>
</dbReference>
<evidence type="ECO:0000313" key="2">
    <source>
        <dbReference type="Proteomes" id="UP000294796"/>
    </source>
</evidence>
<proteinExistence type="predicted"/>
<reference evidence="1 2" key="1">
    <citation type="submission" date="2019-03" db="EMBL/GenBank/DDBJ databases">
        <title>Luteimonas zhaokaii sp.nov., isolated from the rectal contents of Plateau pika in Yushu, Qinghai Province, China.</title>
        <authorList>
            <person name="Zhang G."/>
        </authorList>
    </citation>
    <scope>NUCLEOTIDE SEQUENCE [LARGE SCALE GENOMIC DNA]</scope>
    <source>
        <strain evidence="1 2">B9</strain>
    </source>
</reference>
<organism evidence="1 2">
    <name type="scientific">Luteimonas aestuarii</name>
    <dbReference type="NCBI Taxonomy" id="453837"/>
    <lineage>
        <taxon>Bacteria</taxon>
        <taxon>Pseudomonadati</taxon>
        <taxon>Pseudomonadota</taxon>
        <taxon>Gammaproteobacteria</taxon>
        <taxon>Lysobacterales</taxon>
        <taxon>Lysobacteraceae</taxon>
        <taxon>Luteimonas</taxon>
    </lineage>
</organism>
<dbReference type="Proteomes" id="UP000294796">
    <property type="component" value="Unassembled WGS sequence"/>
</dbReference>
<name>A0A4R5TRS7_9GAMM</name>
<comment type="caution">
    <text evidence="1">The sequence shown here is derived from an EMBL/GenBank/DDBJ whole genome shotgun (WGS) entry which is preliminary data.</text>
</comment>
<dbReference type="RefSeq" id="WP_133323342.1">
    <property type="nucleotide sequence ID" value="NZ_SMTF01000016.1"/>
</dbReference>
<sequence length="482" mass="52252">MKGDFSRLTFDPRNRFSQVLQQQGRVMLDADVNEQGAILLHQLRTMALDLFGSYAAPAMAPGFGLSLASADGVLALRIGAGRYYVHGVLCENEGCDYLDQPHFTPGDGTNDEEDPLRHWLASTDRDGARFWIYLKVWERHVTPLEMPHLHEVALAGPDTCSRSQVVWQVRALDMAAVEASLAARLEALGNVRAQAGDAVEAVRLQAWIDALQSDLSRLRATPGQACAAPLRVFDRDAPKMALRLAPPGLDDPGVIGPSAGYRGLGNHLYRIEIHRPGRAGAATFKWSRDNGSVVTRWLSGGGRRLRVARTEGFAAGQWVELSDEVDDLCFRPGSFCQLAGVEGDELVLASDAPRAVGATSKVRRWDQQARTGRVLSGGAVPLDAASGSAADWIDLEDGVQVRFDLDGEYRTGDYWHVAMRTTGETCWERDADGEPLARAPHGPRVHYAPLGFVGMDDAGNPGVDMPCRRVVGPIGTGGDQPV</sequence>
<accession>A0A4R5TRS7</accession>
<evidence type="ECO:0000313" key="1">
    <source>
        <dbReference type="EMBL" id="TDK21487.1"/>
    </source>
</evidence>
<dbReference type="AlphaFoldDB" id="A0A4R5TRS7"/>
<gene>
    <name evidence="1" type="ORF">E2F46_14710</name>
</gene>
<dbReference type="OrthoDB" id="134981at2"/>
<keyword evidence="2" id="KW-1185">Reference proteome</keyword>